<dbReference type="EMBL" id="JBGBPQ010000014">
    <property type="protein sequence ID" value="KAL1511075.1"/>
    <property type="molecule type" value="Genomic_DNA"/>
</dbReference>
<feature type="region of interest" description="Disordered" evidence="3">
    <location>
        <begin position="132"/>
        <end position="251"/>
    </location>
</feature>
<organism evidence="5 6">
    <name type="scientific">Prymnesium parvum</name>
    <name type="common">Toxic golden alga</name>
    <dbReference type="NCBI Taxonomy" id="97485"/>
    <lineage>
        <taxon>Eukaryota</taxon>
        <taxon>Haptista</taxon>
        <taxon>Haptophyta</taxon>
        <taxon>Prymnesiophyceae</taxon>
        <taxon>Prymnesiales</taxon>
        <taxon>Prymnesiaceae</taxon>
        <taxon>Prymnesium</taxon>
    </lineage>
</organism>
<feature type="domain" description="DEUBAD" evidence="4">
    <location>
        <begin position="20"/>
        <end position="131"/>
    </location>
</feature>
<evidence type="ECO:0000256" key="2">
    <source>
        <dbReference type="ARBA" id="ARBA00023242"/>
    </source>
</evidence>
<feature type="compositionally biased region" description="Low complexity" evidence="3">
    <location>
        <begin position="194"/>
        <end position="212"/>
    </location>
</feature>
<dbReference type="InterPro" id="IPR024867">
    <property type="entry name" value="NFRKB"/>
</dbReference>
<evidence type="ECO:0000259" key="4">
    <source>
        <dbReference type="PROSITE" id="PS51916"/>
    </source>
</evidence>
<dbReference type="PANTHER" id="PTHR13052:SF2">
    <property type="entry name" value="NUCLEAR FACTOR KAPPA-B-BINDING PROTEIN"/>
    <property type="match status" value="1"/>
</dbReference>
<keyword evidence="2" id="KW-0539">Nucleus</keyword>
<dbReference type="PROSITE" id="PS51916">
    <property type="entry name" value="DEUBAD"/>
    <property type="match status" value="1"/>
</dbReference>
<dbReference type="InterPro" id="IPR044867">
    <property type="entry name" value="DEUBAD_dom"/>
</dbReference>
<dbReference type="PANTHER" id="PTHR13052">
    <property type="entry name" value="NFRKB-RELATED"/>
    <property type="match status" value="1"/>
</dbReference>
<evidence type="ECO:0000313" key="5">
    <source>
        <dbReference type="EMBL" id="KAL1511075.1"/>
    </source>
</evidence>
<dbReference type="Proteomes" id="UP001515480">
    <property type="component" value="Unassembled WGS sequence"/>
</dbReference>
<sequence length="395" mass="41986">MASLAPSPEGSVLPEELRQLLDGLELADASELFSLSTWEHKLTASDRAQLAALLPSPPPAEPLVRELFSAAPLHFGAPLARFWTAMRAGELSAEAVGREAQQDAAFRQAWLEERRQHHNAMVHRLHYLQRTYSPPPPAAPPLRSGKSGASHGCESLMYSKEKGGLLRMKGVPGRKGGLDDGAISPGEPKKARGGTSVSSKAGSHSAKGAKPSQPEAAPHAYGEAMEEWQGGSEEESMGELSSLEDGEHDELGEEPAQLAAAGEHAHPAPAQSVPLAAMQAPRGGVEHAGFFPLVRDVITSVPHALVPADYVRQQVHVLAESLGMGSRLPPGAALAIFVHSVLHFVASPGGPVALDEATQAYRWVAPPQLSTNEMLARLEAMHYERFVAQQQGRAA</sequence>
<protein>
    <recommendedName>
        <fullName evidence="4">DEUBAD domain-containing protein</fullName>
    </recommendedName>
</protein>
<comment type="subcellular location">
    <subcellularLocation>
        <location evidence="1">Nucleus</location>
    </subcellularLocation>
</comment>
<evidence type="ECO:0000256" key="3">
    <source>
        <dbReference type="SAM" id="MobiDB-lite"/>
    </source>
</evidence>
<accession>A0AB34J330</accession>
<evidence type="ECO:0000313" key="6">
    <source>
        <dbReference type="Proteomes" id="UP001515480"/>
    </source>
</evidence>
<comment type="caution">
    <text evidence="5">The sequence shown here is derived from an EMBL/GenBank/DDBJ whole genome shotgun (WGS) entry which is preliminary data.</text>
</comment>
<dbReference type="AlphaFoldDB" id="A0AB34J330"/>
<gene>
    <name evidence="5" type="ORF">AB1Y20_005898</name>
</gene>
<keyword evidence="6" id="KW-1185">Reference proteome</keyword>
<proteinExistence type="predicted"/>
<reference evidence="5 6" key="1">
    <citation type="journal article" date="2024" name="Science">
        <title>Giant polyketide synthase enzymes in the biosynthesis of giant marine polyether toxins.</title>
        <authorList>
            <person name="Fallon T.R."/>
            <person name="Shende V.V."/>
            <person name="Wierzbicki I.H."/>
            <person name="Pendleton A.L."/>
            <person name="Watervoot N.F."/>
            <person name="Auber R.P."/>
            <person name="Gonzalez D.J."/>
            <person name="Wisecaver J.H."/>
            <person name="Moore B.S."/>
        </authorList>
    </citation>
    <scope>NUCLEOTIDE SEQUENCE [LARGE SCALE GENOMIC DNA]</scope>
    <source>
        <strain evidence="5 6">12B1</strain>
    </source>
</reference>
<dbReference type="GO" id="GO:0031011">
    <property type="term" value="C:Ino80 complex"/>
    <property type="evidence" value="ECO:0007669"/>
    <property type="project" value="InterPro"/>
</dbReference>
<name>A0AB34J330_PRYPA</name>
<feature type="compositionally biased region" description="Acidic residues" evidence="3">
    <location>
        <begin position="232"/>
        <end position="251"/>
    </location>
</feature>
<evidence type="ECO:0000256" key="1">
    <source>
        <dbReference type="ARBA" id="ARBA00004123"/>
    </source>
</evidence>